<evidence type="ECO:0000313" key="2">
    <source>
        <dbReference type="EMBL" id="ABC78016.1"/>
    </source>
</evidence>
<gene>
    <name evidence="2" type="ORF">SYN_00718</name>
</gene>
<sequence length="123" mass="13656">MKFLWTTIYVQNLDESIAFYANLVGLRVMNRFPAGPGMEIAFMGNGITNETLVELLADSNKSAVNYNEFISLGFAVDSVDAMLETVKSHNIPVHAGPFETPGGERFFFIKDPNGLNVQFFQQA</sequence>
<keyword evidence="2" id="KW-0456">Lyase</keyword>
<dbReference type="HOGENOM" id="CLU_046006_8_5_7"/>
<dbReference type="OrthoDB" id="9789841at2"/>
<dbReference type="FunCoup" id="Q2LVB0">
    <property type="interactions" value="434"/>
</dbReference>
<dbReference type="RefSeq" id="WP_011418036.1">
    <property type="nucleotide sequence ID" value="NC_007759.1"/>
</dbReference>
<dbReference type="Proteomes" id="UP000001933">
    <property type="component" value="Chromosome"/>
</dbReference>
<dbReference type="PROSITE" id="PS51819">
    <property type="entry name" value="VOC"/>
    <property type="match status" value="1"/>
</dbReference>
<dbReference type="Pfam" id="PF00903">
    <property type="entry name" value="Glyoxalase"/>
    <property type="match status" value="1"/>
</dbReference>
<dbReference type="CDD" id="cd06587">
    <property type="entry name" value="VOC"/>
    <property type="match status" value="1"/>
</dbReference>
<dbReference type="SUPFAM" id="SSF54593">
    <property type="entry name" value="Glyoxalase/Bleomycin resistance protein/Dihydroxybiphenyl dioxygenase"/>
    <property type="match status" value="1"/>
</dbReference>
<dbReference type="InterPro" id="IPR037523">
    <property type="entry name" value="VOC_core"/>
</dbReference>
<dbReference type="PANTHER" id="PTHR36113">
    <property type="entry name" value="LYASE, PUTATIVE-RELATED-RELATED"/>
    <property type="match status" value="1"/>
</dbReference>
<dbReference type="Gene3D" id="3.10.180.10">
    <property type="entry name" value="2,3-Dihydroxybiphenyl 1,2-Dioxygenase, domain 1"/>
    <property type="match status" value="1"/>
</dbReference>
<keyword evidence="3" id="KW-1185">Reference proteome</keyword>
<accession>Q2LVB0</accession>
<dbReference type="EMBL" id="CP000252">
    <property type="protein sequence ID" value="ABC78016.1"/>
    <property type="molecule type" value="Genomic_DNA"/>
</dbReference>
<feature type="domain" description="VOC" evidence="1">
    <location>
        <begin position="2"/>
        <end position="122"/>
    </location>
</feature>
<dbReference type="AlphaFoldDB" id="Q2LVB0"/>
<evidence type="ECO:0000259" key="1">
    <source>
        <dbReference type="PROSITE" id="PS51819"/>
    </source>
</evidence>
<dbReference type="InterPro" id="IPR004360">
    <property type="entry name" value="Glyas_Fos-R_dOase_dom"/>
</dbReference>
<name>Q2LVB0_SYNAS</name>
<proteinExistence type="predicted"/>
<evidence type="ECO:0000313" key="3">
    <source>
        <dbReference type="Proteomes" id="UP000001933"/>
    </source>
</evidence>
<dbReference type="GO" id="GO:0004462">
    <property type="term" value="F:lactoylglutathione lyase activity"/>
    <property type="evidence" value="ECO:0007669"/>
    <property type="project" value="UniProtKB-EC"/>
</dbReference>
<protein>
    <submittedName>
        <fullName evidence="2">Lactoylglutathione lyase</fullName>
        <ecNumber evidence="2">4.4.1.5</ecNumber>
    </submittedName>
</protein>
<dbReference type="InterPro" id="IPR051332">
    <property type="entry name" value="Fosfomycin_Res_Enzymes"/>
</dbReference>
<dbReference type="PANTHER" id="PTHR36113:SF3">
    <property type="entry name" value="SLL5075 PROTEIN"/>
    <property type="match status" value="1"/>
</dbReference>
<dbReference type="InterPro" id="IPR029068">
    <property type="entry name" value="Glyas_Bleomycin-R_OHBP_Dase"/>
</dbReference>
<dbReference type="STRING" id="56780.SYN_00718"/>
<reference evidence="2 3" key="1">
    <citation type="journal article" date="2007" name="Proc. Natl. Acad. Sci. U.S.A.">
        <title>The genome of Syntrophus aciditrophicus: life at the thermodynamic limit of microbial growth.</title>
        <authorList>
            <person name="McInerney M.J."/>
            <person name="Rohlin L."/>
            <person name="Mouttaki H."/>
            <person name="Kim U."/>
            <person name="Krupp R.S."/>
            <person name="Rios-Hernandez L."/>
            <person name="Sieber J."/>
            <person name="Struchtemeyer C.G."/>
            <person name="Bhattacharyya A."/>
            <person name="Campbell J.W."/>
            <person name="Gunsalus R.P."/>
        </authorList>
    </citation>
    <scope>NUCLEOTIDE SEQUENCE [LARGE SCALE GENOMIC DNA]</scope>
    <source>
        <strain evidence="2 3">SB</strain>
    </source>
</reference>
<organism evidence="2 3">
    <name type="scientific">Syntrophus aciditrophicus (strain SB)</name>
    <dbReference type="NCBI Taxonomy" id="56780"/>
    <lineage>
        <taxon>Bacteria</taxon>
        <taxon>Pseudomonadati</taxon>
        <taxon>Thermodesulfobacteriota</taxon>
        <taxon>Syntrophia</taxon>
        <taxon>Syntrophales</taxon>
        <taxon>Syntrophaceae</taxon>
        <taxon>Syntrophus</taxon>
    </lineage>
</organism>
<dbReference type="eggNOG" id="COG0346">
    <property type="taxonomic scope" value="Bacteria"/>
</dbReference>
<dbReference type="InParanoid" id="Q2LVB0"/>
<dbReference type="EC" id="4.4.1.5" evidence="2"/>
<dbReference type="KEGG" id="sat:SYN_00718"/>